<feature type="compositionally biased region" description="Basic and acidic residues" evidence="2">
    <location>
        <begin position="35"/>
        <end position="54"/>
    </location>
</feature>
<feature type="compositionally biased region" description="Basic and acidic residues" evidence="2">
    <location>
        <begin position="148"/>
        <end position="163"/>
    </location>
</feature>
<feature type="coiled-coil region" evidence="1">
    <location>
        <begin position="881"/>
        <end position="915"/>
    </location>
</feature>
<organism evidence="3 4">
    <name type="scientific">Biomphalaria pfeifferi</name>
    <name type="common">Bloodfluke planorb</name>
    <name type="synonym">Freshwater snail</name>
    <dbReference type="NCBI Taxonomy" id="112525"/>
    <lineage>
        <taxon>Eukaryota</taxon>
        <taxon>Metazoa</taxon>
        <taxon>Spiralia</taxon>
        <taxon>Lophotrochozoa</taxon>
        <taxon>Mollusca</taxon>
        <taxon>Gastropoda</taxon>
        <taxon>Heterobranchia</taxon>
        <taxon>Euthyneura</taxon>
        <taxon>Panpulmonata</taxon>
        <taxon>Hygrophila</taxon>
        <taxon>Lymnaeoidea</taxon>
        <taxon>Planorbidae</taxon>
        <taxon>Biomphalaria</taxon>
    </lineage>
</organism>
<comment type="caution">
    <text evidence="3">The sequence shown here is derived from an EMBL/GenBank/DDBJ whole genome shotgun (WGS) entry which is preliminary data.</text>
</comment>
<dbReference type="Proteomes" id="UP001233172">
    <property type="component" value="Unassembled WGS sequence"/>
</dbReference>
<feature type="non-terminal residue" evidence="3">
    <location>
        <position position="915"/>
    </location>
</feature>
<dbReference type="AlphaFoldDB" id="A0AAD8BKK6"/>
<protein>
    <submittedName>
        <fullName evidence="3">Dynactin subunit 1</fullName>
    </submittedName>
</protein>
<evidence type="ECO:0000313" key="3">
    <source>
        <dbReference type="EMBL" id="KAK0055464.1"/>
    </source>
</evidence>
<feature type="region of interest" description="Disordered" evidence="2">
    <location>
        <begin position="313"/>
        <end position="340"/>
    </location>
</feature>
<feature type="region of interest" description="Disordered" evidence="2">
    <location>
        <begin position="426"/>
        <end position="447"/>
    </location>
</feature>
<feature type="compositionally biased region" description="Low complexity" evidence="2">
    <location>
        <begin position="429"/>
        <end position="447"/>
    </location>
</feature>
<keyword evidence="4" id="KW-1185">Reference proteome</keyword>
<feature type="compositionally biased region" description="Polar residues" evidence="2">
    <location>
        <begin position="757"/>
        <end position="772"/>
    </location>
</feature>
<proteinExistence type="predicted"/>
<accession>A0AAD8BKK6</accession>
<feature type="compositionally biased region" description="Basic and acidic residues" evidence="2">
    <location>
        <begin position="580"/>
        <end position="602"/>
    </location>
</feature>
<keyword evidence="1" id="KW-0175">Coiled coil</keyword>
<feature type="compositionally biased region" description="Basic and acidic residues" evidence="2">
    <location>
        <begin position="317"/>
        <end position="329"/>
    </location>
</feature>
<evidence type="ECO:0000313" key="4">
    <source>
        <dbReference type="Proteomes" id="UP001233172"/>
    </source>
</evidence>
<feature type="coiled-coil region" evidence="1">
    <location>
        <begin position="225"/>
        <end position="298"/>
    </location>
</feature>
<gene>
    <name evidence="3" type="ORF">Bpfe_014975</name>
</gene>
<reference evidence="3" key="2">
    <citation type="submission" date="2023-04" db="EMBL/GenBank/DDBJ databases">
        <authorList>
            <person name="Bu L."/>
            <person name="Lu L."/>
            <person name="Laidemitt M.R."/>
            <person name="Zhang S.M."/>
            <person name="Mutuku M."/>
            <person name="Mkoji G."/>
            <person name="Steinauer M."/>
            <person name="Loker E.S."/>
        </authorList>
    </citation>
    <scope>NUCLEOTIDE SEQUENCE</scope>
    <source>
        <strain evidence="3">KasaAsao</strain>
        <tissue evidence="3">Whole Snail</tissue>
    </source>
</reference>
<feature type="region of interest" description="Disordered" evidence="2">
    <location>
        <begin position="750"/>
        <end position="772"/>
    </location>
</feature>
<feature type="region of interest" description="Disordered" evidence="2">
    <location>
        <begin position="136"/>
        <end position="163"/>
    </location>
</feature>
<dbReference type="EMBL" id="JASAOG010000069">
    <property type="protein sequence ID" value="KAK0055464.1"/>
    <property type="molecule type" value="Genomic_DNA"/>
</dbReference>
<feature type="compositionally biased region" description="Basic residues" evidence="2">
    <location>
        <begin position="55"/>
        <end position="64"/>
    </location>
</feature>
<reference evidence="3" key="1">
    <citation type="journal article" date="2023" name="PLoS Negl. Trop. Dis.">
        <title>A genome sequence for Biomphalaria pfeifferi, the major vector snail for the human-infecting parasite Schistosoma mansoni.</title>
        <authorList>
            <person name="Bu L."/>
            <person name="Lu L."/>
            <person name="Laidemitt M.R."/>
            <person name="Zhang S.M."/>
            <person name="Mutuku M."/>
            <person name="Mkoji G."/>
            <person name="Steinauer M."/>
            <person name="Loker E.S."/>
        </authorList>
    </citation>
    <scope>NUCLEOTIDE SEQUENCE</scope>
    <source>
        <strain evidence="3">KasaAsao</strain>
    </source>
</reference>
<feature type="coiled-coil region" evidence="1">
    <location>
        <begin position="816"/>
        <end position="843"/>
    </location>
</feature>
<evidence type="ECO:0000256" key="2">
    <source>
        <dbReference type="SAM" id="MobiDB-lite"/>
    </source>
</evidence>
<sequence>MEEIFTLVQYFGAKSRAPSLFSIYTFIVIGPKKQRASERERERKREGEKEIERDRKKKRKRERHRVNEPPLGAIGKQGSKEYDVSQLMKDLCDTMERENDLRDQLKFTEEESKMLRKRVSSMDEENEYLRLQLQKMSEKASKHKKKEKERQRELEEEKKHTESIRAALGSSGLSDDVILIVGADGNDIMDGDEPIPVSQRKDSTDEDLMNVMQLRVQLEMVDQELMTSHKKLDDMDLENENLQAEVKFLQERLAEKEAASTLTLAEPSTPNAYYEDKLRELSQEADDLRWKLIEKDREIERLSVVQTRHIREHVHHKKDDKLKKSKSLDTDTEPASSELRRQVDSLQIEIIRFRQKLEDTEEKIEELQTENEDLKNRTPVPSVRADDAPLENIDLREKVRRLEEENKAQADKIKLLTDNLQRLSRDSRSFTSSATSPTTPGKLGIPGIPLFGPGILAARADSEPANRQEEPKSRAQQQKIQFENAERKGITVESPVEENAVEISSEKCEYAKPLLVSTAAPSSTSTQGVPGDLGGELRIDASFSITEVSSTREYPLRGADEGLRALEAEPGAKEFYSQHSLDHNVRTESKGHMEKAGAKTEGAKGGGGGGGSNSDYDRDSDEESEASVSRRRIDSDDEPISRSILLDYPEFKSKVAISGEESRVELMEKVLDMDDEISVLLNALRERESLTERLLSKTKYLKMQLREFKEDSRRTELELLQELDMLHDKNSVMSNLLDIINERAEAAEEELERRVQETTTHSPARSASNVSQVSALSDTSMGSDEVFLTAHSAKEGVITRDWEVRNCVLDYAEFREGKLKVRIESLERLLAEERQKVSMMERKLLLAGIDTTAPSVSDDVKLRMREKEMLQEELLKSQRHLHIATDQIQGLKERIDILEEERQRLKEDYGKLYDE</sequence>
<feature type="region of interest" description="Disordered" evidence="2">
    <location>
        <begin position="33"/>
        <end position="77"/>
    </location>
</feature>
<evidence type="ECO:0000256" key="1">
    <source>
        <dbReference type="SAM" id="Coils"/>
    </source>
</evidence>
<feature type="region of interest" description="Disordered" evidence="2">
    <location>
        <begin position="576"/>
        <end position="635"/>
    </location>
</feature>
<feature type="compositionally biased region" description="Gly residues" evidence="2">
    <location>
        <begin position="603"/>
        <end position="612"/>
    </location>
</feature>
<name>A0AAD8BKK6_BIOPF</name>